<feature type="coiled-coil region" evidence="14">
    <location>
        <begin position="57"/>
        <end position="101"/>
    </location>
</feature>
<dbReference type="GO" id="GO:0005694">
    <property type="term" value="C:chromosome"/>
    <property type="evidence" value="ECO:0007669"/>
    <property type="project" value="UniProtKB-SubCell"/>
</dbReference>
<dbReference type="InterPro" id="IPR005579">
    <property type="entry name" value="Cgr1-like"/>
</dbReference>
<evidence type="ECO:0000256" key="1">
    <source>
        <dbReference type="ARBA" id="ARBA00004090"/>
    </source>
</evidence>
<reference evidence="15" key="2">
    <citation type="submission" date="2023-04" db="EMBL/GenBank/DDBJ databases">
        <authorList>
            <person name="Bu L."/>
            <person name="Lu L."/>
            <person name="Laidemitt M.R."/>
            <person name="Zhang S.M."/>
            <person name="Mutuku M."/>
            <person name="Mkoji G."/>
            <person name="Steinauer M."/>
            <person name="Loker E.S."/>
        </authorList>
    </citation>
    <scope>NUCLEOTIDE SEQUENCE</scope>
    <source>
        <strain evidence="15">KasaAsao</strain>
        <tissue evidence="15">Whole Snail</tissue>
    </source>
</reference>
<proteinExistence type="inferred from homology"/>
<comment type="function">
    <text evidence="13">Required for proper chromosome segregation during mitosis and error-free mitotic progression.</text>
</comment>
<evidence type="ECO:0000256" key="6">
    <source>
        <dbReference type="ARBA" id="ARBA00022454"/>
    </source>
</evidence>
<name>A0AAD8FBW5_BIOPF</name>
<keyword evidence="8" id="KW-0698">rRNA processing</keyword>
<evidence type="ECO:0000256" key="12">
    <source>
        <dbReference type="ARBA" id="ARBA00023242"/>
    </source>
</evidence>
<comment type="subcellular location">
    <subcellularLocation>
        <location evidence="2">Chromosome</location>
    </subcellularLocation>
    <subcellularLocation>
        <location evidence="3">Nucleus</location>
        <location evidence="3">Nucleolus</location>
    </subcellularLocation>
</comment>
<dbReference type="GO" id="GO:0006364">
    <property type="term" value="P:rRNA processing"/>
    <property type="evidence" value="ECO:0007669"/>
    <property type="project" value="UniProtKB-KW"/>
</dbReference>
<evidence type="ECO:0000256" key="10">
    <source>
        <dbReference type="ARBA" id="ARBA00022934"/>
    </source>
</evidence>
<evidence type="ECO:0000313" key="16">
    <source>
        <dbReference type="Proteomes" id="UP001233172"/>
    </source>
</evidence>
<evidence type="ECO:0000256" key="8">
    <source>
        <dbReference type="ARBA" id="ARBA00022552"/>
    </source>
</evidence>
<comment type="similarity">
    <text evidence="4">Belongs to the CGR1 family.</text>
</comment>
<keyword evidence="9" id="KW-0597">Phosphoprotein</keyword>
<accession>A0AAD8FBW5</accession>
<reference evidence="15" key="1">
    <citation type="journal article" date="2023" name="PLoS Negl. Trop. Dis.">
        <title>A genome sequence for Biomphalaria pfeifferi, the major vector snail for the human-infecting parasite Schistosoma mansoni.</title>
        <authorList>
            <person name="Bu L."/>
            <person name="Lu L."/>
            <person name="Laidemitt M.R."/>
            <person name="Zhang S.M."/>
            <person name="Mutuku M."/>
            <person name="Mkoji G."/>
            <person name="Steinauer M."/>
            <person name="Loker E.S."/>
        </authorList>
    </citation>
    <scope>NUCLEOTIDE SEQUENCE</scope>
    <source>
        <strain evidence="15">KasaAsao</strain>
    </source>
</reference>
<keyword evidence="12" id="KW-0539">Nucleus</keyword>
<evidence type="ECO:0000256" key="2">
    <source>
        <dbReference type="ARBA" id="ARBA00004286"/>
    </source>
</evidence>
<organism evidence="15 16">
    <name type="scientific">Biomphalaria pfeifferi</name>
    <name type="common">Bloodfluke planorb</name>
    <name type="synonym">Freshwater snail</name>
    <dbReference type="NCBI Taxonomy" id="112525"/>
    <lineage>
        <taxon>Eukaryota</taxon>
        <taxon>Metazoa</taxon>
        <taxon>Spiralia</taxon>
        <taxon>Lophotrochozoa</taxon>
        <taxon>Mollusca</taxon>
        <taxon>Gastropoda</taxon>
        <taxon>Heterobranchia</taxon>
        <taxon>Euthyneura</taxon>
        <taxon>Panpulmonata</taxon>
        <taxon>Hygrophila</taxon>
        <taxon>Lymnaeoidea</taxon>
        <taxon>Planorbidae</taxon>
        <taxon>Biomphalaria</taxon>
    </lineage>
</organism>
<protein>
    <recommendedName>
        <fullName evidence="5">Coiled-coil domain-containing protein 86</fullName>
    </recommendedName>
</protein>
<evidence type="ECO:0000256" key="7">
    <source>
        <dbReference type="ARBA" id="ARBA00022517"/>
    </source>
</evidence>
<dbReference type="InterPro" id="IPR026570">
    <property type="entry name" value="CCDC86"/>
</dbReference>
<evidence type="ECO:0000256" key="3">
    <source>
        <dbReference type="ARBA" id="ARBA00004604"/>
    </source>
</evidence>
<evidence type="ECO:0000256" key="5">
    <source>
        <dbReference type="ARBA" id="ARBA00016738"/>
    </source>
</evidence>
<dbReference type="PANTHER" id="PTHR13557">
    <property type="entry name" value="COILED-COIL DOMAIN-CONTAINING PROTEIN 86"/>
    <property type="match status" value="1"/>
</dbReference>
<comment type="function">
    <text evidence="1">Involved in nucleolar integrity and required for processing of the pre-rRNA for the 60S ribosome subunit.</text>
</comment>
<dbReference type="Proteomes" id="UP001233172">
    <property type="component" value="Unassembled WGS sequence"/>
</dbReference>
<dbReference type="PANTHER" id="PTHR13557:SF1">
    <property type="entry name" value="COILED-COIL DOMAIN-CONTAINING PROTEIN 86"/>
    <property type="match status" value="1"/>
</dbReference>
<evidence type="ECO:0000256" key="4">
    <source>
        <dbReference type="ARBA" id="ARBA00007869"/>
    </source>
</evidence>
<dbReference type="AlphaFoldDB" id="A0AAD8FBW5"/>
<keyword evidence="11 14" id="KW-0175">Coiled coil</keyword>
<keyword evidence="7" id="KW-0690">Ribosome biogenesis</keyword>
<dbReference type="EMBL" id="JASAOG010000046">
    <property type="protein sequence ID" value="KAK0058715.1"/>
    <property type="molecule type" value="Genomic_DNA"/>
</dbReference>
<keyword evidence="10" id="KW-0164">Citrullination</keyword>
<sequence length="129" mass="15649">MSTNAHESVSSEDSVKKIFYEIPRGKPKSGRVWKTVRTERFSKIKQDKMFTTSWAKKMALREEKKRLKEMQEQLKTDKDKEKQLRRERIEANKKRKLENQRRSEIVQPIRNTAKIKKMKKKQLRMIETR</sequence>
<evidence type="ECO:0000256" key="13">
    <source>
        <dbReference type="ARBA" id="ARBA00093307"/>
    </source>
</evidence>
<dbReference type="Pfam" id="PF03879">
    <property type="entry name" value="Cgr1"/>
    <property type="match status" value="1"/>
</dbReference>
<evidence type="ECO:0000313" key="15">
    <source>
        <dbReference type="EMBL" id="KAK0058715.1"/>
    </source>
</evidence>
<evidence type="ECO:0000256" key="9">
    <source>
        <dbReference type="ARBA" id="ARBA00022553"/>
    </source>
</evidence>
<gene>
    <name evidence="15" type="ORF">Bpfe_011680</name>
</gene>
<dbReference type="GO" id="GO:0005730">
    <property type="term" value="C:nucleolus"/>
    <property type="evidence" value="ECO:0007669"/>
    <property type="project" value="UniProtKB-SubCell"/>
</dbReference>
<evidence type="ECO:0000256" key="14">
    <source>
        <dbReference type="SAM" id="Coils"/>
    </source>
</evidence>
<keyword evidence="6" id="KW-0158">Chromosome</keyword>
<comment type="caution">
    <text evidence="15">The sequence shown here is derived from an EMBL/GenBank/DDBJ whole genome shotgun (WGS) entry which is preliminary data.</text>
</comment>
<evidence type="ECO:0000256" key="11">
    <source>
        <dbReference type="ARBA" id="ARBA00023054"/>
    </source>
</evidence>
<keyword evidence="16" id="KW-1185">Reference proteome</keyword>